<dbReference type="EMBL" id="CABFNP030000690">
    <property type="protein sequence ID" value="CAI6079006.1"/>
    <property type="molecule type" value="Genomic_DNA"/>
</dbReference>
<reference evidence="2" key="1">
    <citation type="submission" date="2023-01" db="EMBL/GenBank/DDBJ databases">
        <authorList>
            <person name="Piombo E."/>
        </authorList>
    </citation>
    <scope>NUCLEOTIDE SEQUENCE</scope>
</reference>
<keyword evidence="1" id="KW-0472">Membrane</keyword>
<gene>
    <name evidence="2" type="ORF">CCHLO57077_00015248</name>
</gene>
<organism evidence="2 3">
    <name type="scientific">Clonostachys chloroleuca</name>
    <dbReference type="NCBI Taxonomy" id="1926264"/>
    <lineage>
        <taxon>Eukaryota</taxon>
        <taxon>Fungi</taxon>
        <taxon>Dikarya</taxon>
        <taxon>Ascomycota</taxon>
        <taxon>Pezizomycotina</taxon>
        <taxon>Sordariomycetes</taxon>
        <taxon>Hypocreomycetidae</taxon>
        <taxon>Hypocreales</taxon>
        <taxon>Bionectriaceae</taxon>
        <taxon>Clonostachys</taxon>
    </lineage>
</organism>
<accession>A0AA35LUS5</accession>
<comment type="caution">
    <text evidence="2">The sequence shown here is derived from an EMBL/GenBank/DDBJ whole genome shotgun (WGS) entry which is preliminary data.</text>
</comment>
<proteinExistence type="predicted"/>
<name>A0AA35LUS5_9HYPO</name>
<keyword evidence="1" id="KW-1133">Transmembrane helix</keyword>
<evidence type="ECO:0000313" key="3">
    <source>
        <dbReference type="Proteomes" id="UP001160390"/>
    </source>
</evidence>
<keyword evidence="3" id="KW-1185">Reference proteome</keyword>
<feature type="transmembrane region" description="Helical" evidence="1">
    <location>
        <begin position="28"/>
        <end position="51"/>
    </location>
</feature>
<keyword evidence="1" id="KW-0812">Transmembrane</keyword>
<evidence type="ECO:0000256" key="1">
    <source>
        <dbReference type="SAM" id="Phobius"/>
    </source>
</evidence>
<dbReference type="Proteomes" id="UP001160390">
    <property type="component" value="Unassembled WGS sequence"/>
</dbReference>
<evidence type="ECO:0000313" key="2">
    <source>
        <dbReference type="EMBL" id="CAI6079006.1"/>
    </source>
</evidence>
<protein>
    <submittedName>
        <fullName evidence="2">Uncharacterized protein</fullName>
    </submittedName>
</protein>
<dbReference type="AlphaFoldDB" id="A0AA35LUS5"/>
<feature type="transmembrane region" description="Helical" evidence="1">
    <location>
        <begin position="57"/>
        <end position="78"/>
    </location>
</feature>
<sequence>MTAAPFPGRDITGGSTTSRNKVVSAKTILRSSVDTAALYVLFILFLVSFLPRRLYTGAFYLFCTYFAYTYILLTTKFFDANIKKISTSDHTPLTTAIINKYISHGMLSLLLEKWDIGTLREQGVKVAGAICCVVLEPEVVSLQ</sequence>